<dbReference type="InterPro" id="IPR000209">
    <property type="entry name" value="Peptidase_S8/S53_dom"/>
</dbReference>
<evidence type="ECO:0000313" key="11">
    <source>
        <dbReference type="Proteomes" id="UP001497516"/>
    </source>
</evidence>
<dbReference type="Pfam" id="PF17766">
    <property type="entry name" value="fn3_6"/>
    <property type="match status" value="1"/>
</dbReference>
<dbReference type="InterPro" id="IPR037045">
    <property type="entry name" value="S8pro/Inhibitor_I9_sf"/>
</dbReference>
<dbReference type="GO" id="GO:0006508">
    <property type="term" value="P:proteolysis"/>
    <property type="evidence" value="ECO:0007669"/>
    <property type="project" value="InterPro"/>
</dbReference>
<evidence type="ECO:0000259" key="8">
    <source>
        <dbReference type="Pfam" id="PF05922"/>
    </source>
</evidence>
<dbReference type="CDD" id="cd04852">
    <property type="entry name" value="Peptidases_S8_3"/>
    <property type="match status" value="1"/>
</dbReference>
<proteinExistence type="inferred from homology"/>
<accession>A0AAV2ENA9</accession>
<comment type="subcellular location">
    <subcellularLocation>
        <location evidence="1">Secreted</location>
    </subcellularLocation>
</comment>
<dbReference type="InterPro" id="IPR034197">
    <property type="entry name" value="Peptidases_S8_3"/>
</dbReference>
<gene>
    <name evidence="10" type="ORF">LTRI10_LOCUS28431</name>
</gene>
<dbReference type="Gene3D" id="2.60.40.2310">
    <property type="match status" value="1"/>
</dbReference>
<feature type="domain" description="Peptidase S8/S53" evidence="7">
    <location>
        <begin position="109"/>
        <end position="531"/>
    </location>
</feature>
<dbReference type="Pfam" id="PF05922">
    <property type="entry name" value="Inhibitor_I9"/>
    <property type="match status" value="1"/>
</dbReference>
<evidence type="ECO:0000256" key="1">
    <source>
        <dbReference type="ARBA" id="ARBA00004613"/>
    </source>
</evidence>
<feature type="domain" description="Inhibitor I9" evidence="8">
    <location>
        <begin position="34"/>
        <end position="87"/>
    </location>
</feature>
<evidence type="ECO:0000313" key="10">
    <source>
        <dbReference type="EMBL" id="CAL1387446.1"/>
    </source>
</evidence>
<dbReference type="InterPro" id="IPR045051">
    <property type="entry name" value="SBT"/>
</dbReference>
<dbReference type="AlphaFoldDB" id="A0AAV2ENA9"/>
<dbReference type="Pfam" id="PF00082">
    <property type="entry name" value="Peptidase_S8"/>
    <property type="match status" value="1"/>
</dbReference>
<dbReference type="CDD" id="cd02120">
    <property type="entry name" value="PA_subtilisin_like"/>
    <property type="match status" value="1"/>
</dbReference>
<evidence type="ECO:0000256" key="2">
    <source>
        <dbReference type="ARBA" id="ARBA00011073"/>
    </source>
</evidence>
<comment type="similarity">
    <text evidence="2 5">Belongs to the peptidase S8 family.</text>
</comment>
<dbReference type="GO" id="GO:0004252">
    <property type="term" value="F:serine-type endopeptidase activity"/>
    <property type="evidence" value="ECO:0007669"/>
    <property type="project" value="InterPro"/>
</dbReference>
<dbReference type="Gene3D" id="3.30.70.80">
    <property type="entry name" value="Peptidase S8 propeptide/proteinase inhibitor I9"/>
    <property type="match status" value="1"/>
</dbReference>
<evidence type="ECO:0000259" key="7">
    <source>
        <dbReference type="Pfam" id="PF00082"/>
    </source>
</evidence>
<evidence type="ECO:0008006" key="12">
    <source>
        <dbReference type="Google" id="ProtNLM"/>
    </source>
</evidence>
<keyword evidence="3" id="KW-0964">Secreted</keyword>
<dbReference type="InterPro" id="IPR010259">
    <property type="entry name" value="S8pro/Inhibitor_I9"/>
</dbReference>
<evidence type="ECO:0000256" key="6">
    <source>
        <dbReference type="SAM" id="MobiDB-lite"/>
    </source>
</evidence>
<evidence type="ECO:0000256" key="4">
    <source>
        <dbReference type="ARBA" id="ARBA00022729"/>
    </source>
</evidence>
<dbReference type="InterPro" id="IPR041469">
    <property type="entry name" value="Subtilisin-like_FN3"/>
</dbReference>
<dbReference type="Gene3D" id="3.40.50.200">
    <property type="entry name" value="Peptidase S8/S53 domain"/>
    <property type="match status" value="2"/>
</dbReference>
<dbReference type="Gene3D" id="3.50.30.30">
    <property type="match status" value="1"/>
</dbReference>
<dbReference type="PROSITE" id="PS51892">
    <property type="entry name" value="SUBTILASE"/>
    <property type="match status" value="1"/>
</dbReference>
<reference evidence="10 11" key="1">
    <citation type="submission" date="2024-04" db="EMBL/GenBank/DDBJ databases">
        <authorList>
            <person name="Fracassetti M."/>
        </authorList>
    </citation>
    <scope>NUCLEOTIDE SEQUENCE [LARGE SCALE GENOMIC DNA]</scope>
</reference>
<feature type="region of interest" description="Disordered" evidence="6">
    <location>
        <begin position="166"/>
        <end position="186"/>
    </location>
</feature>
<evidence type="ECO:0000256" key="5">
    <source>
        <dbReference type="PROSITE-ProRule" id="PRU01240"/>
    </source>
</evidence>
<name>A0AAV2ENA9_9ROSI</name>
<dbReference type="GO" id="GO:0005576">
    <property type="term" value="C:extracellular region"/>
    <property type="evidence" value="ECO:0007669"/>
    <property type="project" value="UniProtKB-SubCell"/>
</dbReference>
<dbReference type="SUPFAM" id="SSF52743">
    <property type="entry name" value="Subtilisin-like"/>
    <property type="match status" value="1"/>
</dbReference>
<feature type="compositionally biased region" description="Polar residues" evidence="6">
    <location>
        <begin position="175"/>
        <end position="186"/>
    </location>
</feature>
<dbReference type="Proteomes" id="UP001497516">
    <property type="component" value="Chromosome 5"/>
</dbReference>
<evidence type="ECO:0000259" key="9">
    <source>
        <dbReference type="Pfam" id="PF17766"/>
    </source>
</evidence>
<dbReference type="InterPro" id="IPR036852">
    <property type="entry name" value="Peptidase_S8/S53_dom_sf"/>
</dbReference>
<feature type="domain" description="Subtilisin-like protease fibronectin type-III" evidence="9">
    <location>
        <begin position="590"/>
        <end position="687"/>
    </location>
</feature>
<keyword evidence="4" id="KW-0732">Signal</keyword>
<comment type="caution">
    <text evidence="5">Lacks conserved residue(s) required for the propagation of feature annotation.</text>
</comment>
<organism evidence="10 11">
    <name type="scientific">Linum trigynum</name>
    <dbReference type="NCBI Taxonomy" id="586398"/>
    <lineage>
        <taxon>Eukaryota</taxon>
        <taxon>Viridiplantae</taxon>
        <taxon>Streptophyta</taxon>
        <taxon>Embryophyta</taxon>
        <taxon>Tracheophyta</taxon>
        <taxon>Spermatophyta</taxon>
        <taxon>Magnoliopsida</taxon>
        <taxon>eudicotyledons</taxon>
        <taxon>Gunneridae</taxon>
        <taxon>Pentapetalae</taxon>
        <taxon>rosids</taxon>
        <taxon>fabids</taxon>
        <taxon>Malpighiales</taxon>
        <taxon>Linaceae</taxon>
        <taxon>Linum</taxon>
    </lineage>
</organism>
<sequence length="696" mass="74379">MGHKPNTETPASALHLSLLQGFNKSPAGESPSPSISRRASISSDSLVYSYKRSFNGFAARLTDAEKDKLSGYEGIVSVFRNRIRNLHTTRSWDFLGFPQNVERATVESDIIIGMLNTGVWPESQSFDDSGYGPPPQKWKGVCQSLSNFTCNNKIIGAKFYHGGRNFSEGEVPSPRDSQGHGSHTASTAAGNIVTPASLLGLASGTARGGVPSARIAVYKICWGDGCWDADILAAFDDAIADGVDIISLSVGESSPRDYFEDPIAIGAFHSMKNGILTSNWTNLAGNEGPAPGSVSNCSPWSLSVAASTIDRKFTTGVRLGNGKTYQGISLNTYAASKSYPLVYAGDATNKTSGHNAFGSRYCIPNSLDRNLVQGKIVHCDDVSGGQEPLEAGATGAIMTTSYTEDDAYPLLLPVSILTDAEGATIVEYINSTSDPTAEIFTTRDFVDNSSAYVIYFSSRGPNPITRDILKPDLTAPGVDILAAWSQATTVTAAYVKSFHPTWYPAAIKSALMTTAHPLSVPDLPDAEFGYGSGQIHPSRAVDPGLVYDAGEIDYVQMLCGQGYNITQLRLVTGDQSSCSSAATNRTAVWDLNYPSFALSSEKLKASVTRVFHRTVSNVGSAMSTYTALVNGPVGFDTIRIEPNVLKFKNIGEKQSFVVTVTALLGRTMLSGSLVWSDGIHSVRNPIVAFVPSQERH</sequence>
<protein>
    <recommendedName>
        <fullName evidence="12">Cucumisin</fullName>
    </recommendedName>
</protein>
<dbReference type="EMBL" id="OZ034818">
    <property type="protein sequence ID" value="CAL1387446.1"/>
    <property type="molecule type" value="Genomic_DNA"/>
</dbReference>
<dbReference type="PANTHER" id="PTHR10795">
    <property type="entry name" value="PROPROTEIN CONVERTASE SUBTILISIN/KEXIN"/>
    <property type="match status" value="1"/>
</dbReference>
<evidence type="ECO:0000256" key="3">
    <source>
        <dbReference type="ARBA" id="ARBA00022525"/>
    </source>
</evidence>
<keyword evidence="11" id="KW-1185">Reference proteome</keyword>